<feature type="domain" description="Major facilitator superfamily (MFS) profile" evidence="8">
    <location>
        <begin position="8"/>
        <end position="416"/>
    </location>
</feature>
<dbReference type="Gene3D" id="1.20.1250.20">
    <property type="entry name" value="MFS general substrate transporter like domains"/>
    <property type="match status" value="2"/>
</dbReference>
<evidence type="ECO:0000259" key="8">
    <source>
        <dbReference type="PROSITE" id="PS50850"/>
    </source>
</evidence>
<dbReference type="RefSeq" id="WP_177063664.1">
    <property type="nucleotide sequence ID" value="NZ_JACAPS010000066.1"/>
</dbReference>
<comment type="subcellular location">
    <subcellularLocation>
        <location evidence="1">Cell membrane</location>
        <topology evidence="1">Multi-pass membrane protein</topology>
    </subcellularLocation>
</comment>
<comment type="caution">
    <text evidence="9">The sequence shown here is derived from an EMBL/GenBank/DDBJ whole genome shotgun (WGS) entry which is preliminary data.</text>
</comment>
<accession>A0A7Y7YJU5</accession>
<dbReference type="SUPFAM" id="SSF103473">
    <property type="entry name" value="MFS general substrate transporter"/>
    <property type="match status" value="1"/>
</dbReference>
<dbReference type="InterPro" id="IPR011701">
    <property type="entry name" value="MFS"/>
</dbReference>
<comment type="similarity">
    <text evidence="6">Belongs to the major facilitator superfamily. Phthalate permease family.</text>
</comment>
<dbReference type="PROSITE" id="PS50850">
    <property type="entry name" value="MFS"/>
    <property type="match status" value="1"/>
</dbReference>
<proteinExistence type="inferred from homology"/>
<evidence type="ECO:0000313" key="10">
    <source>
        <dbReference type="Proteomes" id="UP000520592"/>
    </source>
</evidence>
<dbReference type="Proteomes" id="UP000520592">
    <property type="component" value="Unassembled WGS sequence"/>
</dbReference>
<evidence type="ECO:0000256" key="3">
    <source>
        <dbReference type="ARBA" id="ARBA00022692"/>
    </source>
</evidence>
<feature type="transmembrane region" description="Helical" evidence="7">
    <location>
        <begin position="45"/>
        <end position="66"/>
    </location>
</feature>
<evidence type="ECO:0000256" key="1">
    <source>
        <dbReference type="ARBA" id="ARBA00004651"/>
    </source>
</evidence>
<feature type="transmembrane region" description="Helical" evidence="7">
    <location>
        <begin position="260"/>
        <end position="282"/>
    </location>
</feature>
<reference evidence="9 10" key="1">
    <citation type="submission" date="2020-04" db="EMBL/GenBank/DDBJ databases">
        <title>Molecular characterization of pseudomonads from Agaricus bisporus reveal novel blotch 2 pathogens in Western Europe.</title>
        <authorList>
            <person name="Taparia T."/>
            <person name="Krijger M."/>
            <person name="Haynes E."/>
            <person name="Elpinstone J.G."/>
            <person name="Noble R."/>
            <person name="Van Der Wolf J."/>
        </authorList>
    </citation>
    <scope>NUCLEOTIDE SEQUENCE [LARGE SCALE GENOMIC DNA]</scope>
    <source>
        <strain evidence="9 10">IPO3737</strain>
    </source>
</reference>
<keyword evidence="3 7" id="KW-0812">Transmembrane</keyword>
<dbReference type="InterPro" id="IPR050382">
    <property type="entry name" value="MFS_Na/Anion_cotransporter"/>
</dbReference>
<dbReference type="Pfam" id="PF07690">
    <property type="entry name" value="MFS_1"/>
    <property type="match status" value="2"/>
</dbReference>
<keyword evidence="2" id="KW-1003">Cell membrane</keyword>
<gene>
    <name evidence="9" type="ORF">HX876_34515</name>
</gene>
<feature type="transmembrane region" description="Helical" evidence="7">
    <location>
        <begin position="326"/>
        <end position="349"/>
    </location>
</feature>
<evidence type="ECO:0000256" key="4">
    <source>
        <dbReference type="ARBA" id="ARBA00022989"/>
    </source>
</evidence>
<feature type="transmembrane region" description="Helical" evidence="7">
    <location>
        <begin position="78"/>
        <end position="99"/>
    </location>
</feature>
<evidence type="ECO:0000256" key="2">
    <source>
        <dbReference type="ARBA" id="ARBA00022475"/>
    </source>
</evidence>
<keyword evidence="4 7" id="KW-1133">Transmembrane helix</keyword>
<evidence type="ECO:0000256" key="7">
    <source>
        <dbReference type="SAM" id="Phobius"/>
    </source>
</evidence>
<feature type="transmembrane region" description="Helical" evidence="7">
    <location>
        <begin position="227"/>
        <end position="248"/>
    </location>
</feature>
<feature type="transmembrane region" description="Helical" evidence="7">
    <location>
        <begin position="361"/>
        <end position="384"/>
    </location>
</feature>
<evidence type="ECO:0000256" key="6">
    <source>
        <dbReference type="ARBA" id="ARBA00038514"/>
    </source>
</evidence>
<protein>
    <submittedName>
        <fullName evidence="9">MFS transporter</fullName>
    </submittedName>
</protein>
<feature type="transmembrane region" description="Helical" evidence="7">
    <location>
        <begin position="303"/>
        <end position="320"/>
    </location>
</feature>
<dbReference type="InterPro" id="IPR036259">
    <property type="entry name" value="MFS_trans_sf"/>
</dbReference>
<dbReference type="PANTHER" id="PTHR11662">
    <property type="entry name" value="SOLUTE CARRIER FAMILY 17"/>
    <property type="match status" value="1"/>
</dbReference>
<feature type="transmembrane region" description="Helical" evidence="7">
    <location>
        <begin position="390"/>
        <end position="411"/>
    </location>
</feature>
<dbReference type="InterPro" id="IPR000849">
    <property type="entry name" value="Sugar_P_transporter"/>
</dbReference>
<dbReference type="AlphaFoldDB" id="A0A7Y7YJU5"/>
<evidence type="ECO:0000313" key="9">
    <source>
        <dbReference type="EMBL" id="NWC37465.1"/>
    </source>
</evidence>
<evidence type="ECO:0000256" key="5">
    <source>
        <dbReference type="ARBA" id="ARBA00023136"/>
    </source>
</evidence>
<organism evidence="9 10">
    <name type="scientific">Pseudomonas gingeri</name>
    <dbReference type="NCBI Taxonomy" id="117681"/>
    <lineage>
        <taxon>Bacteria</taxon>
        <taxon>Pseudomonadati</taxon>
        <taxon>Pseudomonadota</taxon>
        <taxon>Gammaproteobacteria</taxon>
        <taxon>Pseudomonadales</taxon>
        <taxon>Pseudomonadaceae</taxon>
        <taxon>Pseudomonas</taxon>
    </lineage>
</organism>
<feature type="transmembrane region" description="Helical" evidence="7">
    <location>
        <begin position="158"/>
        <end position="181"/>
    </location>
</feature>
<keyword evidence="5 7" id="KW-0472">Membrane</keyword>
<dbReference type="CDD" id="cd17319">
    <property type="entry name" value="MFS_ExuT_GudP_like"/>
    <property type="match status" value="1"/>
</dbReference>
<sequence length="435" mass="46555">MSYRRGWIAVFLFSLAMINYMDRIALSIAAKPIAEEFHLTSVGMGYLFSSFIWSYALFLIPVGLLIDRYGVKRVGGIGIFIWSLATALTGAASSFASLLTARLVMGAGESVSNPVGAKVIREWIPSTERGTITAIFNSGSYAGPAICSLVLAALVAAFGWRLSFVIAGGIGFAWLLVWFFFYGKPEQVSWLSEQERSLIIERRAANGGRDTDAQTYGLKQLLKTPTLWGLALAQGCNVYTQYLFLTWLPSYLQDARHLTIAKSGLFTAIPYSVAVILCIGIGKLSDHYLKKGSGAASGKRRNVIALTMLISSCLLLIPVAQDITQLVVIFSLTLAGIAATTSLNFTLLNDLLPSSGDVGRAMAFVVVGGNVFGMLAPVVTGYVISATGSYNWAFGIAGGLLLTGALVILSMTRKPMIAKERLSPLPSSALATQSP</sequence>
<dbReference type="GO" id="GO:0022857">
    <property type="term" value="F:transmembrane transporter activity"/>
    <property type="evidence" value="ECO:0007669"/>
    <property type="project" value="InterPro"/>
</dbReference>
<dbReference type="PANTHER" id="PTHR11662:SF399">
    <property type="entry name" value="FI19708P1-RELATED"/>
    <property type="match status" value="1"/>
</dbReference>
<dbReference type="EMBL" id="JACAQD010000078">
    <property type="protein sequence ID" value="NWC37465.1"/>
    <property type="molecule type" value="Genomic_DNA"/>
</dbReference>
<name>A0A7Y7YJU5_9PSED</name>
<dbReference type="InterPro" id="IPR020846">
    <property type="entry name" value="MFS_dom"/>
</dbReference>
<dbReference type="PIRSF" id="PIRSF002808">
    <property type="entry name" value="Hexose_phosphate_transp"/>
    <property type="match status" value="1"/>
</dbReference>
<dbReference type="GO" id="GO:0005886">
    <property type="term" value="C:plasma membrane"/>
    <property type="evidence" value="ECO:0007669"/>
    <property type="project" value="UniProtKB-SubCell"/>
</dbReference>